<keyword evidence="3 6" id="KW-1133">Transmembrane helix</keyword>
<dbReference type="GO" id="GO:0016020">
    <property type="term" value="C:membrane"/>
    <property type="evidence" value="ECO:0007669"/>
    <property type="project" value="UniProtKB-SubCell"/>
</dbReference>
<evidence type="ECO:0000256" key="6">
    <source>
        <dbReference type="SAM" id="Phobius"/>
    </source>
</evidence>
<protein>
    <submittedName>
        <fullName evidence="8">LAQU0S05e04610g1_1</fullName>
    </submittedName>
</protein>
<evidence type="ECO:0000259" key="7">
    <source>
        <dbReference type="Pfam" id="PF01284"/>
    </source>
</evidence>
<evidence type="ECO:0000256" key="4">
    <source>
        <dbReference type="ARBA" id="ARBA00023136"/>
    </source>
</evidence>
<feature type="compositionally biased region" description="Basic and acidic residues" evidence="5">
    <location>
        <begin position="238"/>
        <end position="249"/>
    </location>
</feature>
<dbReference type="InterPro" id="IPR008253">
    <property type="entry name" value="Marvel"/>
</dbReference>
<dbReference type="EMBL" id="LN890537">
    <property type="protein sequence ID" value="CUS22404.1"/>
    <property type="molecule type" value="Genomic_DNA"/>
</dbReference>
<reference evidence="9" key="1">
    <citation type="submission" date="2015-10" db="EMBL/GenBank/DDBJ databases">
        <authorList>
            <person name="Devillers H."/>
        </authorList>
    </citation>
    <scope>NUCLEOTIDE SEQUENCE [LARGE SCALE GENOMIC DNA]</scope>
</reference>
<evidence type="ECO:0000256" key="5">
    <source>
        <dbReference type="SAM" id="MobiDB-lite"/>
    </source>
</evidence>
<keyword evidence="9" id="KW-1185">Reference proteome</keyword>
<dbReference type="Pfam" id="PF01284">
    <property type="entry name" value="MARVEL"/>
    <property type="match status" value="1"/>
</dbReference>
<dbReference type="PANTHER" id="PTHR37451:SF1">
    <property type="entry name" value="MARVEL DOMAIN-CONTAINING PROTEIN"/>
    <property type="match status" value="1"/>
</dbReference>
<accession>A0A0P1KRV4</accession>
<gene>
    <name evidence="8" type="ORF">LAQU0_S05e04610g</name>
</gene>
<feature type="compositionally biased region" description="Polar residues" evidence="5">
    <location>
        <begin position="287"/>
        <end position="307"/>
    </location>
</feature>
<feature type="compositionally biased region" description="Basic and acidic residues" evidence="5">
    <location>
        <begin position="200"/>
        <end position="215"/>
    </location>
</feature>
<organism evidence="8 9">
    <name type="scientific">Lachancea quebecensis</name>
    <dbReference type="NCBI Taxonomy" id="1654605"/>
    <lineage>
        <taxon>Eukaryota</taxon>
        <taxon>Fungi</taxon>
        <taxon>Dikarya</taxon>
        <taxon>Ascomycota</taxon>
        <taxon>Saccharomycotina</taxon>
        <taxon>Saccharomycetes</taxon>
        <taxon>Saccharomycetales</taxon>
        <taxon>Saccharomycetaceae</taxon>
        <taxon>Lachancea</taxon>
    </lineage>
</organism>
<feature type="region of interest" description="Disordered" evidence="5">
    <location>
        <begin position="200"/>
        <end position="272"/>
    </location>
</feature>
<keyword evidence="2 6" id="KW-0812">Transmembrane</keyword>
<sequence>MLISLRALQFISSVIALGLLAYVLKGYDYHGNHKTNYGLAVAAISVFYLMMLSLLGVLLHKLLLPGLYLLFEIIITILWLCAFVVLAKTHGSRTCGLRTTSTYNPSYGSMSGYASSGGRYDPYTSQYTTDSHMRPCHSAKASIAFAGLCTVLFMISVLIIGLNVIRPIMQRGGGQRAMWTPYHNAGYKLNPWTGLRLSETNRSDLEGTGPHHNDAEGGAGVHDQHTFSTGDSTYNGTNREKLGETDHRRNTSGATEMGQDATNTGNAGALPQENVNTTYHRTERIVTDTSPHPVTETNRAQQTQGRM</sequence>
<evidence type="ECO:0000313" key="9">
    <source>
        <dbReference type="Proteomes" id="UP000236544"/>
    </source>
</evidence>
<feature type="transmembrane region" description="Helical" evidence="6">
    <location>
        <begin position="37"/>
        <end position="59"/>
    </location>
</feature>
<comment type="subcellular location">
    <subcellularLocation>
        <location evidence="1">Membrane</location>
        <topology evidence="1">Multi-pass membrane protein</topology>
    </subcellularLocation>
</comment>
<feature type="region of interest" description="Disordered" evidence="5">
    <location>
        <begin position="284"/>
        <end position="307"/>
    </location>
</feature>
<keyword evidence="4 6" id="KW-0472">Membrane</keyword>
<feature type="domain" description="MARVEL" evidence="7">
    <location>
        <begin position="3"/>
        <end position="158"/>
    </location>
</feature>
<evidence type="ECO:0000256" key="2">
    <source>
        <dbReference type="ARBA" id="ARBA00022692"/>
    </source>
</evidence>
<feature type="transmembrane region" description="Helical" evidence="6">
    <location>
        <begin position="7"/>
        <end position="25"/>
    </location>
</feature>
<dbReference type="AlphaFoldDB" id="A0A0P1KRV4"/>
<proteinExistence type="predicted"/>
<feature type="transmembrane region" description="Helical" evidence="6">
    <location>
        <begin position="66"/>
        <end position="87"/>
    </location>
</feature>
<feature type="transmembrane region" description="Helical" evidence="6">
    <location>
        <begin position="143"/>
        <end position="165"/>
    </location>
</feature>
<evidence type="ECO:0000256" key="3">
    <source>
        <dbReference type="ARBA" id="ARBA00022989"/>
    </source>
</evidence>
<dbReference type="OrthoDB" id="4065952at2759"/>
<feature type="compositionally biased region" description="Polar residues" evidence="5">
    <location>
        <begin position="226"/>
        <end position="237"/>
    </location>
</feature>
<name>A0A0P1KRV4_9SACH</name>
<dbReference type="PANTHER" id="PTHR37451">
    <property type="entry name" value="MARVEL DOMAIN"/>
    <property type="match status" value="1"/>
</dbReference>
<evidence type="ECO:0000313" key="8">
    <source>
        <dbReference type="EMBL" id="CUS22404.1"/>
    </source>
</evidence>
<evidence type="ECO:0000256" key="1">
    <source>
        <dbReference type="ARBA" id="ARBA00004141"/>
    </source>
</evidence>
<dbReference type="Proteomes" id="UP000236544">
    <property type="component" value="Unassembled WGS sequence"/>
</dbReference>